<evidence type="ECO:0000313" key="3">
    <source>
        <dbReference type="Proteomes" id="UP000689129"/>
    </source>
</evidence>
<dbReference type="Proteomes" id="UP000689129">
    <property type="component" value="Unassembled WGS sequence"/>
</dbReference>
<evidence type="ECO:0000313" key="2">
    <source>
        <dbReference type="EMBL" id="KAG7134530.1"/>
    </source>
</evidence>
<dbReference type="Pfam" id="PF07093">
    <property type="entry name" value="SGT1"/>
    <property type="match status" value="1"/>
</dbReference>
<evidence type="ECO:0000256" key="1">
    <source>
        <dbReference type="SAM" id="MobiDB-lite"/>
    </source>
</evidence>
<proteinExistence type="predicted"/>
<feature type="compositionally biased region" description="Basic and acidic residues" evidence="1">
    <location>
        <begin position="530"/>
        <end position="540"/>
    </location>
</feature>
<feature type="compositionally biased region" description="Basic and acidic residues" evidence="1">
    <location>
        <begin position="459"/>
        <end position="473"/>
    </location>
</feature>
<dbReference type="PANTHER" id="PTHR13060:SF0">
    <property type="entry name" value="PROTEIN ECDYSONELESS HOMOLOG"/>
    <property type="match status" value="1"/>
</dbReference>
<dbReference type="PANTHER" id="PTHR13060">
    <property type="entry name" value="SGT1 PROTEIN HSGT1 SUPPRESSOR OF GCR2"/>
    <property type="match status" value="1"/>
</dbReference>
<feature type="compositionally biased region" description="Acidic residues" evidence="1">
    <location>
        <begin position="429"/>
        <end position="458"/>
    </location>
</feature>
<gene>
    <name evidence="2" type="ORF">HYQ45_007501</name>
</gene>
<protein>
    <submittedName>
        <fullName evidence="2">Protein ecdysoneless like protein</fullName>
    </submittedName>
</protein>
<feature type="region of interest" description="Disordered" evidence="1">
    <location>
        <begin position="530"/>
        <end position="586"/>
    </location>
</feature>
<dbReference type="InterPro" id="IPR010770">
    <property type="entry name" value="Ecd"/>
</dbReference>
<dbReference type="GO" id="GO:0005634">
    <property type="term" value="C:nucleus"/>
    <property type="evidence" value="ECO:0007669"/>
    <property type="project" value="TreeGrafter"/>
</dbReference>
<feature type="region of interest" description="Disordered" evidence="1">
    <location>
        <begin position="600"/>
        <end position="639"/>
    </location>
</feature>
<reference evidence="2" key="1">
    <citation type="journal article" date="2021" name="Mol. Plant Pathol.">
        <title>A 20-kb lineage-specific genomic region tames virulence in pathogenic amphidiploid Verticillium longisporum.</title>
        <authorList>
            <person name="Harting R."/>
            <person name="Starke J."/>
            <person name="Kusch H."/>
            <person name="Poggeler S."/>
            <person name="Maurus I."/>
            <person name="Schluter R."/>
            <person name="Landesfeind M."/>
            <person name="Bulla I."/>
            <person name="Nowrousian M."/>
            <person name="de Jonge R."/>
            <person name="Stahlhut G."/>
            <person name="Hoff K.J."/>
            <person name="Asshauer K.P."/>
            <person name="Thurmer A."/>
            <person name="Stanke M."/>
            <person name="Daniel R."/>
            <person name="Morgenstern B."/>
            <person name="Thomma B.P.H.J."/>
            <person name="Kronstad J.W."/>
            <person name="Braus-Stromeyer S.A."/>
            <person name="Braus G.H."/>
        </authorList>
    </citation>
    <scope>NUCLEOTIDE SEQUENCE</scope>
    <source>
        <strain evidence="2">Vl32</strain>
    </source>
</reference>
<feature type="compositionally biased region" description="Low complexity" evidence="1">
    <location>
        <begin position="474"/>
        <end position="503"/>
    </location>
</feature>
<organism evidence="2 3">
    <name type="scientific">Verticillium longisporum</name>
    <name type="common">Verticillium dahliae var. longisporum</name>
    <dbReference type="NCBI Taxonomy" id="100787"/>
    <lineage>
        <taxon>Eukaryota</taxon>
        <taxon>Fungi</taxon>
        <taxon>Dikarya</taxon>
        <taxon>Ascomycota</taxon>
        <taxon>Pezizomycotina</taxon>
        <taxon>Sordariomycetes</taxon>
        <taxon>Hypocreomycetidae</taxon>
        <taxon>Glomerellales</taxon>
        <taxon>Plectosphaerellaceae</taxon>
        <taxon>Verticillium</taxon>
    </lineage>
</organism>
<feature type="region of interest" description="Disordered" evidence="1">
    <location>
        <begin position="377"/>
        <end position="399"/>
    </location>
</feature>
<dbReference type="AlphaFoldDB" id="A0A8I3AQ15"/>
<accession>A0A8I3AQ15</accession>
<dbReference type="OrthoDB" id="27237at2759"/>
<comment type="caution">
    <text evidence="2">The sequence shown here is derived from an EMBL/GenBank/DDBJ whole genome shotgun (WGS) entry which is preliminary data.</text>
</comment>
<dbReference type="EMBL" id="JAEMWZ010000135">
    <property type="protein sequence ID" value="KAG7134530.1"/>
    <property type="molecule type" value="Genomic_DNA"/>
</dbReference>
<feature type="compositionally biased region" description="Acidic residues" evidence="1">
    <location>
        <begin position="566"/>
        <end position="585"/>
    </location>
</feature>
<name>A0A8I3AQ15_VERLO</name>
<sequence length="639" mass="70508">MADTGNRQNPLDGLDKRLPENCVEYLLFLVDQNSTDRRKELSKLEDLRKNALASAKDVASGYIWQRGEFSLEVKSDQGLAYVHGITDYGDSVEDEWLIVFLLKKLSLANPNLWIRIFDSDGEFLLIEAANVLPAWLNPEMDRNRAWLHQGKLHIIPLNNKGSNKILSLPDALTFIRSSPKSLVQSDLIDAEAFYRLEKYPEQIANSLHHSLVTIPRKLALALHEAPKAMAPAVEAFYLRDPIALQPFLSSSADLHFPPQDLVTVSATFTRVLFAQLRSQRFDLPQPWADLVQKAPDDQARRRLDMGAKLACGFDIMVKRLDRTDLRAAREVGIILDDLREDGDAALPTDDEIKAWTDAGRDDDDAWLDINYEDFERELDGKSGSGSNGRKQDGAAKSGFGDATAQADLRKLVSRFESFLNDDAAGVDGAGDDDDDDEMDHDNDTDSLGSWDDDSEDEDKAVSFDEEAFARMMREMMGLPSTTEAEGAPAGAPSSSSTTTTTTTSRKKATIDQDDQGIRDLAAQFEAELNEHGALKLDPTPDKLAALKGKGKEEATRLRPRPPRQDEEAEAPGSDEDETTDGEMDIDYNLAKNLLESFKGQAGMAGPAGNMLGMMGMQLPRDEDFGDDDDHAAGAKKAGK</sequence>
<feature type="region of interest" description="Disordered" evidence="1">
    <location>
        <begin position="422"/>
        <end position="515"/>
    </location>
</feature>